<reference evidence="9 10" key="1">
    <citation type="submission" date="2021-03" db="EMBL/GenBank/DDBJ databases">
        <title>Enterococcal diversity collection.</title>
        <authorList>
            <person name="Gilmore M.S."/>
            <person name="Schwartzman J."/>
            <person name="Van Tyne D."/>
            <person name="Martin M."/>
            <person name="Earl A.M."/>
            <person name="Manson A.L."/>
            <person name="Straub T."/>
            <person name="Salamzade R."/>
            <person name="Saavedra J."/>
            <person name="Lebreton F."/>
            <person name="Prichula J."/>
            <person name="Schaufler K."/>
            <person name="Gaca A."/>
            <person name="Sgardioli B."/>
            <person name="Wagenaar J."/>
            <person name="Strong T."/>
        </authorList>
    </citation>
    <scope>NUCLEOTIDE SEQUENCE [LARGE SCALE GENOMIC DNA]</scope>
    <source>
        <strain evidence="9 10">MJM12</strain>
    </source>
</reference>
<comment type="cofactor">
    <cofactor evidence="1 7">
        <name>pyridoxal 5'-phosphate</name>
        <dbReference type="ChEBI" id="CHEBI:597326"/>
    </cofactor>
</comment>
<comment type="caution">
    <text evidence="9">The sequence shown here is derived from an EMBL/GenBank/DDBJ whole genome shotgun (WGS) entry which is preliminary data.</text>
</comment>
<accession>A0ABS3H8V7</accession>
<gene>
    <name evidence="7 9" type="primary">phnW</name>
    <name evidence="9" type="ORF">JZO76_10075</name>
</gene>
<evidence type="ECO:0000256" key="3">
    <source>
        <dbReference type="ARBA" id="ARBA00022679"/>
    </source>
</evidence>
<comment type="similarity">
    <text evidence="7">Belongs to the class-V pyridoxal-phosphate-dependent aminotransferase family. PhnW subfamily.</text>
</comment>
<dbReference type="Proteomes" id="UP000664256">
    <property type="component" value="Unassembled WGS sequence"/>
</dbReference>
<comment type="catalytic activity">
    <reaction evidence="6 7">
        <text>(2-aminoethyl)phosphonate + pyruvate = phosphonoacetaldehyde + L-alanine</text>
        <dbReference type="Rhea" id="RHEA:17021"/>
        <dbReference type="ChEBI" id="CHEBI:15361"/>
        <dbReference type="ChEBI" id="CHEBI:57418"/>
        <dbReference type="ChEBI" id="CHEBI:57972"/>
        <dbReference type="ChEBI" id="CHEBI:58383"/>
        <dbReference type="EC" id="2.6.1.37"/>
    </reaction>
</comment>
<organism evidence="9 10">
    <name type="scientific">Candidatus Enterococcus myersii</name>
    <dbReference type="NCBI Taxonomy" id="2815322"/>
    <lineage>
        <taxon>Bacteria</taxon>
        <taxon>Bacillati</taxon>
        <taxon>Bacillota</taxon>
        <taxon>Bacilli</taxon>
        <taxon>Lactobacillales</taxon>
        <taxon>Enterococcaceae</taxon>
        <taxon>Enterococcus</taxon>
    </lineage>
</organism>
<dbReference type="NCBIfam" id="TIGR03301">
    <property type="entry name" value="PhnW-AepZ"/>
    <property type="match status" value="1"/>
</dbReference>
<dbReference type="InterPro" id="IPR015424">
    <property type="entry name" value="PyrdxlP-dep_Trfase"/>
</dbReference>
<dbReference type="InterPro" id="IPR024169">
    <property type="entry name" value="SP_NH2Trfase/AEP_transaminase"/>
</dbReference>
<evidence type="ECO:0000313" key="10">
    <source>
        <dbReference type="Proteomes" id="UP000664256"/>
    </source>
</evidence>
<evidence type="ECO:0000313" key="9">
    <source>
        <dbReference type="EMBL" id="MBO0449884.1"/>
    </source>
</evidence>
<evidence type="ECO:0000256" key="4">
    <source>
        <dbReference type="ARBA" id="ARBA00022898"/>
    </source>
</evidence>
<evidence type="ECO:0000256" key="5">
    <source>
        <dbReference type="ARBA" id="ARBA00023317"/>
    </source>
</evidence>
<dbReference type="SUPFAM" id="SSF53383">
    <property type="entry name" value="PLP-dependent transferases"/>
    <property type="match status" value="1"/>
</dbReference>
<keyword evidence="3 7" id="KW-0808">Transferase</keyword>
<dbReference type="HAMAP" id="MF_01376">
    <property type="entry name" value="PhnW_aminotrans_5"/>
    <property type="match status" value="1"/>
</dbReference>
<keyword evidence="2 7" id="KW-0032">Aminotransferase</keyword>
<proteinExistence type="inferred from homology"/>
<evidence type="ECO:0000259" key="8">
    <source>
        <dbReference type="Pfam" id="PF00266"/>
    </source>
</evidence>
<dbReference type="Gene3D" id="3.40.640.10">
    <property type="entry name" value="Type I PLP-dependent aspartate aminotransferase-like (Major domain)"/>
    <property type="match status" value="1"/>
</dbReference>
<evidence type="ECO:0000256" key="7">
    <source>
        <dbReference type="HAMAP-Rule" id="MF_01376"/>
    </source>
</evidence>
<dbReference type="InterPro" id="IPR015422">
    <property type="entry name" value="PyrdxlP-dep_Trfase_small"/>
</dbReference>
<sequence length="369" mass="40813">MEYKLLTPGPLTTTATVKEAMLVDHCTWDDDYKIITQHIRQQLLALAHVSETEYTTILMQGSGSFAVEAVLSSIVGEKDKILICGNGAYGARMQQSAARYGLNHLYYEVAETKIPDATEIATILEADSAINFVAMVHSETTSGIVNDIESVAKVVKAHQATFIVDAMSSFGGIEIPMAEIGIDFLVSSANKCIQGVPGFGFIICRRDQLALSCGKARTLSLDIFDQHQVMDRDGKWRFTSPTHTVLAFQQALKELVQEGGIAARYNRYAQNNHIIRTGMEKLGFAPLIAIENQGPFITTFHYPFPEFSFADFYEYLKENGYAIYPGKISEIDCFRIGNIGEVYPSDMMKVLQLAEEYLVKSNVKGAVAL</sequence>
<keyword evidence="10" id="KW-1185">Reference proteome</keyword>
<dbReference type="InterPro" id="IPR012703">
    <property type="entry name" value="NH2EtPonate_pyrv_transaminase"/>
</dbReference>
<evidence type="ECO:0000256" key="6">
    <source>
        <dbReference type="ARBA" id="ARBA00049460"/>
    </source>
</evidence>
<dbReference type="PANTHER" id="PTHR42778">
    <property type="entry name" value="2-AMINOETHYLPHOSPHONATE--PYRUVATE TRANSAMINASE"/>
    <property type="match status" value="1"/>
</dbReference>
<dbReference type="EC" id="2.6.1.37" evidence="7"/>
<keyword evidence="5 7" id="KW-0670">Pyruvate</keyword>
<dbReference type="Gene3D" id="3.90.1150.10">
    <property type="entry name" value="Aspartate Aminotransferase, domain 1"/>
    <property type="match status" value="1"/>
</dbReference>
<dbReference type="EMBL" id="JAFLVT010000014">
    <property type="protein sequence ID" value="MBO0449884.1"/>
    <property type="molecule type" value="Genomic_DNA"/>
</dbReference>
<keyword evidence="4 7" id="KW-0663">Pyridoxal phosphate</keyword>
<name>A0ABS3H8V7_9ENTE</name>
<dbReference type="Pfam" id="PF00266">
    <property type="entry name" value="Aminotran_5"/>
    <property type="match status" value="1"/>
</dbReference>
<dbReference type="PIRSF" id="PIRSF000524">
    <property type="entry name" value="SPT"/>
    <property type="match status" value="1"/>
</dbReference>
<dbReference type="GO" id="GO:0047304">
    <property type="term" value="F:2-aminoethylphosphonate-pyruvate transaminase activity"/>
    <property type="evidence" value="ECO:0007669"/>
    <property type="project" value="UniProtKB-EC"/>
</dbReference>
<comment type="subunit">
    <text evidence="7">Homodimer.</text>
</comment>
<dbReference type="InterPro" id="IPR000192">
    <property type="entry name" value="Aminotrans_V_dom"/>
</dbReference>
<evidence type="ECO:0000256" key="1">
    <source>
        <dbReference type="ARBA" id="ARBA00001933"/>
    </source>
</evidence>
<evidence type="ECO:0000256" key="2">
    <source>
        <dbReference type="ARBA" id="ARBA00022576"/>
    </source>
</evidence>
<dbReference type="PANTHER" id="PTHR42778:SF1">
    <property type="entry name" value="2-AMINOETHYLPHOSPHONATE--PYRUVATE TRANSAMINASE"/>
    <property type="match status" value="1"/>
</dbReference>
<dbReference type="RefSeq" id="WP_206903952.1">
    <property type="nucleotide sequence ID" value="NZ_JAFLVT010000014.1"/>
</dbReference>
<protein>
    <recommendedName>
        <fullName evidence="7">2-aminoethylphosphonate--pyruvate transaminase</fullName>
        <ecNumber evidence="7">2.6.1.37</ecNumber>
    </recommendedName>
    <alternativeName>
        <fullName evidence="7">2-aminoethylphosphonate aminotransferase</fullName>
    </alternativeName>
    <alternativeName>
        <fullName evidence="7">AEP transaminase</fullName>
        <shortName evidence="7">AEPT</shortName>
    </alternativeName>
</protein>
<feature type="domain" description="Aminotransferase class V" evidence="8">
    <location>
        <begin position="35"/>
        <end position="327"/>
    </location>
</feature>
<dbReference type="NCBIfam" id="NF010006">
    <property type="entry name" value="PRK13479.1"/>
    <property type="match status" value="1"/>
</dbReference>
<dbReference type="InterPro" id="IPR015421">
    <property type="entry name" value="PyrdxlP-dep_Trfase_major"/>
</dbReference>
<feature type="modified residue" description="N6-(pyridoxal phosphate)lysine" evidence="7">
    <location>
        <position position="191"/>
    </location>
</feature>
<comment type="function">
    <text evidence="7">Involved in phosphonate degradation.</text>
</comment>
<dbReference type="NCBIfam" id="TIGR02326">
    <property type="entry name" value="transamin_PhnW"/>
    <property type="match status" value="1"/>
</dbReference>